<evidence type="ECO:0000256" key="10">
    <source>
        <dbReference type="ARBA" id="ARBA00023004"/>
    </source>
</evidence>
<keyword evidence="6 13" id="KW-0479">Metal-binding</keyword>
<evidence type="ECO:0000256" key="11">
    <source>
        <dbReference type="ARBA" id="ARBA00023033"/>
    </source>
</evidence>
<dbReference type="GO" id="GO:0020037">
    <property type="term" value="F:heme binding"/>
    <property type="evidence" value="ECO:0007669"/>
    <property type="project" value="InterPro"/>
</dbReference>
<evidence type="ECO:0000256" key="3">
    <source>
        <dbReference type="ARBA" id="ARBA00004406"/>
    </source>
</evidence>
<keyword evidence="14" id="KW-0812">Transmembrane</keyword>
<dbReference type="Pfam" id="PF00067">
    <property type="entry name" value="p450"/>
    <property type="match status" value="1"/>
</dbReference>
<evidence type="ECO:0000256" key="5">
    <source>
        <dbReference type="ARBA" id="ARBA00022617"/>
    </source>
</evidence>
<proteinExistence type="inferred from homology"/>
<dbReference type="InterPro" id="IPR050196">
    <property type="entry name" value="Cytochrome_P450_Monoox"/>
</dbReference>
<evidence type="ECO:0008006" key="17">
    <source>
        <dbReference type="Google" id="ProtNLM"/>
    </source>
</evidence>
<dbReference type="EMBL" id="OU963864">
    <property type="protein sequence ID" value="CAH0387242.1"/>
    <property type="molecule type" value="Genomic_DNA"/>
</dbReference>
<evidence type="ECO:0000256" key="6">
    <source>
        <dbReference type="ARBA" id="ARBA00022723"/>
    </source>
</evidence>
<dbReference type="Proteomes" id="UP001152759">
    <property type="component" value="Chromosome 3"/>
</dbReference>
<dbReference type="PANTHER" id="PTHR24291">
    <property type="entry name" value="CYTOCHROME P450 FAMILY 4"/>
    <property type="match status" value="1"/>
</dbReference>
<keyword evidence="5 13" id="KW-0349">Heme</keyword>
<keyword evidence="14" id="KW-1133">Transmembrane helix</keyword>
<dbReference type="InterPro" id="IPR036396">
    <property type="entry name" value="Cyt_P450_sf"/>
</dbReference>
<protein>
    <recommendedName>
        <fullName evidence="17">Cytochrome P450</fullName>
    </recommendedName>
</protein>
<name>A0A9P0F0W7_BEMTA</name>
<evidence type="ECO:0000256" key="9">
    <source>
        <dbReference type="ARBA" id="ARBA00023002"/>
    </source>
</evidence>
<dbReference type="PRINTS" id="PR00463">
    <property type="entry name" value="EP450I"/>
</dbReference>
<dbReference type="GO" id="GO:0004497">
    <property type="term" value="F:monooxygenase activity"/>
    <property type="evidence" value="ECO:0007669"/>
    <property type="project" value="UniProtKB-KW"/>
</dbReference>
<dbReference type="GO" id="GO:0005789">
    <property type="term" value="C:endoplasmic reticulum membrane"/>
    <property type="evidence" value="ECO:0007669"/>
    <property type="project" value="UniProtKB-SubCell"/>
</dbReference>
<gene>
    <name evidence="15" type="ORF">BEMITA_LOCUS6281</name>
</gene>
<dbReference type="InterPro" id="IPR002401">
    <property type="entry name" value="Cyt_P450_E_grp-I"/>
</dbReference>
<dbReference type="Gene3D" id="1.10.630.10">
    <property type="entry name" value="Cytochrome P450"/>
    <property type="match status" value="1"/>
</dbReference>
<accession>A0A9P0F0W7</accession>
<keyword evidence="8" id="KW-0492">Microsome</keyword>
<evidence type="ECO:0000313" key="15">
    <source>
        <dbReference type="EMBL" id="CAH0387242.1"/>
    </source>
</evidence>
<sequence length="527" mass="60689">MVLRMKLRFETLEMKAFVYASIILTLVLILNLLSRRRKKKIYEFMASLPGPVCFPFIGCGYTLMTMGQTDMVDFLRTQIKLYPRICRYWFFHKPYICVSERKILSAVLNSFQCINKSAEYTPLTQMGAGIFTHNGTKWRKLRKQINPCFRTDVIATFGETFSRNTRILLDALQELADDGKSFDLFPLLNSFTIDLVFENFMGCSINMQKERPSDIPHHVLRALEIVLQRCFNFLEWPDLYWQLSGKQKKIDELIAPLKHICREVLQQQLSQIRKTRKSDAQLERKPLQFIEVLLNNIDAGDLDLDEAVEEVIDMTAAGSLTTAMSNAWSLKVLASHPDLQEKAHQEVFSINQGKEIKFEQLSQLVYVEAVIKETMRHFGALVTGRDVLEDLQVDEKTTIPAGVSLLLALYELHHDPELWKNPTKFYPEHFLPELESLRPKGSFLPFLVGPRNCPGNKYAMQSMKYVLANTILHFEFLPVETLPEDLSEMECNFALFLVPKSGFNVYVKKRRTSQFPADSVNTAEATV</sequence>
<keyword evidence="11" id="KW-0503">Monooxygenase</keyword>
<dbReference type="InterPro" id="IPR001128">
    <property type="entry name" value="Cyt_P450"/>
</dbReference>
<reference evidence="15" key="1">
    <citation type="submission" date="2021-12" db="EMBL/GenBank/DDBJ databases">
        <authorList>
            <person name="King R."/>
        </authorList>
    </citation>
    <scope>NUCLEOTIDE SEQUENCE</scope>
</reference>
<dbReference type="SUPFAM" id="SSF48264">
    <property type="entry name" value="Cytochrome P450"/>
    <property type="match status" value="1"/>
</dbReference>
<keyword evidence="7" id="KW-0256">Endoplasmic reticulum</keyword>
<organism evidence="15 16">
    <name type="scientific">Bemisia tabaci</name>
    <name type="common">Sweetpotato whitefly</name>
    <name type="synonym">Aleurodes tabaci</name>
    <dbReference type="NCBI Taxonomy" id="7038"/>
    <lineage>
        <taxon>Eukaryota</taxon>
        <taxon>Metazoa</taxon>
        <taxon>Ecdysozoa</taxon>
        <taxon>Arthropoda</taxon>
        <taxon>Hexapoda</taxon>
        <taxon>Insecta</taxon>
        <taxon>Pterygota</taxon>
        <taxon>Neoptera</taxon>
        <taxon>Paraneoptera</taxon>
        <taxon>Hemiptera</taxon>
        <taxon>Sternorrhyncha</taxon>
        <taxon>Aleyrodoidea</taxon>
        <taxon>Aleyrodidae</taxon>
        <taxon>Aleyrodinae</taxon>
        <taxon>Bemisia</taxon>
    </lineage>
</organism>
<dbReference type="PRINTS" id="PR00385">
    <property type="entry name" value="P450"/>
</dbReference>
<evidence type="ECO:0000256" key="13">
    <source>
        <dbReference type="PIRSR" id="PIRSR602401-1"/>
    </source>
</evidence>
<evidence type="ECO:0000256" key="14">
    <source>
        <dbReference type="SAM" id="Phobius"/>
    </source>
</evidence>
<evidence type="ECO:0000256" key="8">
    <source>
        <dbReference type="ARBA" id="ARBA00022848"/>
    </source>
</evidence>
<keyword evidence="12 14" id="KW-0472">Membrane</keyword>
<comment type="similarity">
    <text evidence="4">Belongs to the cytochrome P450 family.</text>
</comment>
<keyword evidence="16" id="KW-1185">Reference proteome</keyword>
<keyword evidence="9" id="KW-0560">Oxidoreductase</keyword>
<evidence type="ECO:0000313" key="16">
    <source>
        <dbReference type="Proteomes" id="UP001152759"/>
    </source>
</evidence>
<evidence type="ECO:0000256" key="2">
    <source>
        <dbReference type="ARBA" id="ARBA00004174"/>
    </source>
</evidence>
<dbReference type="GO" id="GO:0005506">
    <property type="term" value="F:iron ion binding"/>
    <property type="evidence" value="ECO:0007669"/>
    <property type="project" value="InterPro"/>
</dbReference>
<evidence type="ECO:0000256" key="1">
    <source>
        <dbReference type="ARBA" id="ARBA00001971"/>
    </source>
</evidence>
<comment type="cofactor">
    <cofactor evidence="1 13">
        <name>heme</name>
        <dbReference type="ChEBI" id="CHEBI:30413"/>
    </cofactor>
</comment>
<comment type="subcellular location">
    <subcellularLocation>
        <location evidence="3">Endoplasmic reticulum membrane</location>
        <topology evidence="3">Peripheral membrane protein</topology>
    </subcellularLocation>
    <subcellularLocation>
        <location evidence="2">Microsome membrane</location>
        <topology evidence="2">Peripheral membrane protein</topology>
    </subcellularLocation>
</comment>
<keyword evidence="10 13" id="KW-0408">Iron</keyword>
<dbReference type="KEGG" id="btab:109030699"/>
<feature type="transmembrane region" description="Helical" evidence="14">
    <location>
        <begin position="45"/>
        <end position="64"/>
    </location>
</feature>
<evidence type="ECO:0000256" key="4">
    <source>
        <dbReference type="ARBA" id="ARBA00010617"/>
    </source>
</evidence>
<feature type="binding site" description="axial binding residue" evidence="13">
    <location>
        <position position="453"/>
    </location>
    <ligand>
        <name>heme</name>
        <dbReference type="ChEBI" id="CHEBI:30413"/>
    </ligand>
    <ligandPart>
        <name>Fe</name>
        <dbReference type="ChEBI" id="CHEBI:18248"/>
    </ligandPart>
</feature>
<dbReference type="PANTHER" id="PTHR24291:SF189">
    <property type="entry name" value="CYTOCHROME P450 4C3-RELATED"/>
    <property type="match status" value="1"/>
</dbReference>
<evidence type="ECO:0000256" key="12">
    <source>
        <dbReference type="ARBA" id="ARBA00023136"/>
    </source>
</evidence>
<dbReference type="GO" id="GO:0016705">
    <property type="term" value="F:oxidoreductase activity, acting on paired donors, with incorporation or reduction of molecular oxygen"/>
    <property type="evidence" value="ECO:0007669"/>
    <property type="project" value="InterPro"/>
</dbReference>
<dbReference type="AlphaFoldDB" id="A0A9P0F0W7"/>
<feature type="transmembrane region" description="Helical" evidence="14">
    <location>
        <begin position="16"/>
        <end position="33"/>
    </location>
</feature>
<evidence type="ECO:0000256" key="7">
    <source>
        <dbReference type="ARBA" id="ARBA00022824"/>
    </source>
</evidence>